<dbReference type="PANTHER" id="PTHR21432:SF20">
    <property type="entry name" value="ACETYL-COA HYDROLASE"/>
    <property type="match status" value="1"/>
</dbReference>
<accession>A0A0A2EH00</accession>
<evidence type="ECO:0000259" key="4">
    <source>
        <dbReference type="Pfam" id="PF13336"/>
    </source>
</evidence>
<keyword evidence="6" id="KW-1185">Reference proteome</keyword>
<dbReference type="InterPro" id="IPR046433">
    <property type="entry name" value="ActCoA_hydro"/>
</dbReference>
<comment type="caution">
    <text evidence="5">The sequence shown here is derived from an EMBL/GenBank/DDBJ whole genome shotgun (WGS) entry which is preliminary data.</text>
</comment>
<keyword evidence="2 5" id="KW-0808">Transferase</keyword>
<evidence type="ECO:0000256" key="2">
    <source>
        <dbReference type="ARBA" id="ARBA00022679"/>
    </source>
</evidence>
<dbReference type="Pfam" id="PF13336">
    <property type="entry name" value="AcetylCoA_hyd_C"/>
    <property type="match status" value="1"/>
</dbReference>
<dbReference type="InterPro" id="IPR037171">
    <property type="entry name" value="NagB/RpiA_transferase-like"/>
</dbReference>
<evidence type="ECO:0000259" key="3">
    <source>
        <dbReference type="Pfam" id="PF02550"/>
    </source>
</evidence>
<feature type="domain" description="Acetyl-CoA hydrolase/transferase C-terminal" evidence="4">
    <location>
        <begin position="273"/>
        <end position="425"/>
    </location>
</feature>
<dbReference type="Pfam" id="PF02550">
    <property type="entry name" value="AcetylCoA_hydro"/>
    <property type="match status" value="1"/>
</dbReference>
<protein>
    <submittedName>
        <fullName evidence="5">4-hydroxybutyrate CoA-transferase</fullName>
    </submittedName>
</protein>
<evidence type="ECO:0000313" key="5">
    <source>
        <dbReference type="EMBL" id="KGN88546.1"/>
    </source>
</evidence>
<feature type="domain" description="Acetyl-CoA hydrolase/transferase N-terminal" evidence="3">
    <location>
        <begin position="5"/>
        <end position="188"/>
    </location>
</feature>
<dbReference type="Gene3D" id="3.40.1080.10">
    <property type="entry name" value="Glutaconate Coenzyme A-transferase"/>
    <property type="match status" value="1"/>
</dbReference>
<sequence length="431" mass="47748">MQWQELYQQRVCSADEAVVNSLKPGTKVVFGHAAAAPVRFSQAMYRQREKLENITVFHMLYFGDAPHLTPEMRPHVHPTLNFLEGNSRPASRDRRVDFIPCHFHEVPELFRQGFFPLDVAVVQVSTPNEEGYCSFGVSCDYTKAAAECAPVVVAEVNKQMPFIGGENLIHVSKLTHIIEVDEPIAEVLPPAISDLELRIGQNCASLIKDGDTLQLGIGGIPDAVLRALEGHKDLGIHTEMFTDGVMRMIRKGIINGKKKTLHPEKVVTSLIFGSKELYDFVNNNPMIECYPVDYTNNPDVIGKNDRMVSINSCLEMDLMGQAASESIGYEQFSGSGGQVDFLRGAKRSKGGISIMAFPSTAKKGAESRIVPILKEGACVTTGRNEVDYVVTEYGVARLRGATLRQRAEALTAIAHPDFRPALEEEIRRRFE</sequence>
<dbReference type="EMBL" id="JRAK01000070">
    <property type="protein sequence ID" value="KGN88546.1"/>
    <property type="molecule type" value="Genomic_DNA"/>
</dbReference>
<organism evidence="5 6">
    <name type="scientific">Porphyromonas gulae</name>
    <dbReference type="NCBI Taxonomy" id="111105"/>
    <lineage>
        <taxon>Bacteria</taxon>
        <taxon>Pseudomonadati</taxon>
        <taxon>Bacteroidota</taxon>
        <taxon>Bacteroidia</taxon>
        <taxon>Bacteroidales</taxon>
        <taxon>Porphyromonadaceae</taxon>
        <taxon>Porphyromonas</taxon>
    </lineage>
</organism>
<evidence type="ECO:0000256" key="1">
    <source>
        <dbReference type="ARBA" id="ARBA00009632"/>
    </source>
</evidence>
<dbReference type="Gene3D" id="3.30.750.70">
    <property type="entry name" value="4-hydroxybutyrate coenzyme like domains"/>
    <property type="match status" value="1"/>
</dbReference>
<dbReference type="InterPro" id="IPR003702">
    <property type="entry name" value="ActCoA_hydro_N"/>
</dbReference>
<dbReference type="Proteomes" id="UP000030146">
    <property type="component" value="Unassembled WGS sequence"/>
</dbReference>
<dbReference type="PANTHER" id="PTHR21432">
    <property type="entry name" value="ACETYL-COA HYDROLASE-RELATED"/>
    <property type="match status" value="1"/>
</dbReference>
<dbReference type="RefSeq" id="WP_039424537.1">
    <property type="nucleotide sequence ID" value="NZ_JRAJ01000002.1"/>
</dbReference>
<dbReference type="InterPro" id="IPR026888">
    <property type="entry name" value="AcetylCoA_hyd_C"/>
</dbReference>
<reference evidence="5 6" key="1">
    <citation type="submission" date="2014-08" db="EMBL/GenBank/DDBJ databases">
        <title>Porphyromonas gulae strain:COT-052_OH3439 Genome sequencing.</title>
        <authorList>
            <person name="Wallis C."/>
            <person name="Deusch O."/>
            <person name="O'Flynn C."/>
            <person name="Davis I."/>
            <person name="Jospin G."/>
            <person name="Darling A.E."/>
            <person name="Coil D.A."/>
            <person name="Alexiev A."/>
            <person name="Horsfall A."/>
            <person name="Kirkwood N."/>
            <person name="Harris S."/>
            <person name="Eisen J.A."/>
        </authorList>
    </citation>
    <scope>NUCLEOTIDE SEQUENCE [LARGE SCALE GENOMIC DNA]</scope>
    <source>
        <strain evidence="6">COT-052 OH3439</strain>
    </source>
</reference>
<dbReference type="Gene3D" id="3.40.1080.20">
    <property type="entry name" value="Acetyl-CoA hydrolase/transferase C-terminal domain"/>
    <property type="match status" value="1"/>
</dbReference>
<dbReference type="GO" id="GO:0006083">
    <property type="term" value="P:acetate metabolic process"/>
    <property type="evidence" value="ECO:0007669"/>
    <property type="project" value="InterPro"/>
</dbReference>
<dbReference type="AlphaFoldDB" id="A0A0A2EH00"/>
<gene>
    <name evidence="5" type="ORF">HR15_05050</name>
</gene>
<dbReference type="InterPro" id="IPR038460">
    <property type="entry name" value="AcetylCoA_hyd_C_sf"/>
</dbReference>
<proteinExistence type="inferred from homology"/>
<comment type="similarity">
    <text evidence="1">Belongs to the acetyl-CoA hydrolase/transferase family.</text>
</comment>
<name>A0A0A2EH00_9PORP</name>
<evidence type="ECO:0000313" key="6">
    <source>
        <dbReference type="Proteomes" id="UP000030146"/>
    </source>
</evidence>
<dbReference type="SUPFAM" id="SSF100950">
    <property type="entry name" value="NagB/RpiA/CoA transferase-like"/>
    <property type="match status" value="2"/>
</dbReference>
<dbReference type="GO" id="GO:0008775">
    <property type="term" value="F:acetate CoA-transferase activity"/>
    <property type="evidence" value="ECO:0007669"/>
    <property type="project" value="InterPro"/>
</dbReference>